<keyword evidence="4 9" id="KW-0378">Hydrolase</keyword>
<evidence type="ECO:0000256" key="9">
    <source>
        <dbReference type="RuleBase" id="RU363034"/>
    </source>
</evidence>
<protein>
    <submittedName>
        <fullName evidence="12">Ovochymase-1</fullName>
    </submittedName>
</protein>
<proteinExistence type="predicted"/>
<comment type="caution">
    <text evidence="8">Lacks conserved residue(s) required for the propagation of feature annotation.</text>
</comment>
<evidence type="ECO:0000313" key="13">
    <source>
        <dbReference type="Proteomes" id="UP000031443"/>
    </source>
</evidence>
<dbReference type="InterPro" id="IPR000859">
    <property type="entry name" value="CUB_dom"/>
</dbReference>
<organism evidence="12 13">
    <name type="scientific">Chelonia mydas</name>
    <name type="common">Green sea-turtle</name>
    <name type="synonym">Chelonia agassizi</name>
    <dbReference type="NCBI Taxonomy" id="8469"/>
    <lineage>
        <taxon>Eukaryota</taxon>
        <taxon>Metazoa</taxon>
        <taxon>Chordata</taxon>
        <taxon>Craniata</taxon>
        <taxon>Vertebrata</taxon>
        <taxon>Euteleostomi</taxon>
        <taxon>Archelosauria</taxon>
        <taxon>Testudinata</taxon>
        <taxon>Testudines</taxon>
        <taxon>Cryptodira</taxon>
        <taxon>Durocryptodira</taxon>
        <taxon>Americhelydia</taxon>
        <taxon>Chelonioidea</taxon>
        <taxon>Cheloniidae</taxon>
        <taxon>Chelonia</taxon>
    </lineage>
</organism>
<dbReference type="PANTHER" id="PTHR24252:SF18">
    <property type="entry name" value="OVOCHYMASE 1"/>
    <property type="match status" value="1"/>
</dbReference>
<evidence type="ECO:0000256" key="8">
    <source>
        <dbReference type="PROSITE-ProRule" id="PRU00059"/>
    </source>
</evidence>
<dbReference type="PANTHER" id="PTHR24252">
    <property type="entry name" value="ACROSIN-RELATED"/>
    <property type="match status" value="1"/>
</dbReference>
<accession>M7B8P1</accession>
<dbReference type="InterPro" id="IPR001254">
    <property type="entry name" value="Trypsin_dom"/>
</dbReference>
<evidence type="ECO:0000256" key="3">
    <source>
        <dbReference type="ARBA" id="ARBA00022729"/>
    </source>
</evidence>
<keyword evidence="5 9" id="KW-0720">Serine protease</keyword>
<dbReference type="eggNOG" id="KOG3714">
    <property type="taxonomic scope" value="Eukaryota"/>
</dbReference>
<dbReference type="Gene3D" id="2.60.120.290">
    <property type="entry name" value="Spermadhesin, CUB domain"/>
    <property type="match status" value="4"/>
</dbReference>
<feature type="disulfide bond" evidence="8">
    <location>
        <begin position="800"/>
        <end position="827"/>
    </location>
</feature>
<dbReference type="eggNOG" id="KOG3627">
    <property type="taxonomic scope" value="Eukaryota"/>
</dbReference>
<evidence type="ECO:0000256" key="1">
    <source>
        <dbReference type="ARBA" id="ARBA00004398"/>
    </source>
</evidence>
<dbReference type="GO" id="GO:0030133">
    <property type="term" value="C:transport vesicle"/>
    <property type="evidence" value="ECO:0007669"/>
    <property type="project" value="UniProtKB-SubCell"/>
</dbReference>
<gene>
    <name evidence="12" type="ORF">UY3_14374</name>
</gene>
<dbReference type="FunFam" id="2.60.120.290:FF:000005">
    <property type="entry name" value="Procollagen C-endopeptidase enhancer 1"/>
    <property type="match status" value="2"/>
</dbReference>
<feature type="domain" description="CUB" evidence="10">
    <location>
        <begin position="800"/>
        <end position="966"/>
    </location>
</feature>
<dbReference type="FunFam" id="2.40.10.10:FF:000003">
    <property type="entry name" value="Transmembrane serine protease 3"/>
    <property type="match status" value="2"/>
</dbReference>
<dbReference type="InterPro" id="IPR035914">
    <property type="entry name" value="Sperma_CUB_dom_sf"/>
</dbReference>
<dbReference type="PRINTS" id="PR00722">
    <property type="entry name" value="CHYMOTRYPSIN"/>
</dbReference>
<feature type="domain" description="Peptidase S1" evidence="11">
    <location>
        <begin position="464"/>
        <end position="702"/>
    </location>
</feature>
<dbReference type="PROSITE" id="PS50240">
    <property type="entry name" value="TRYPSIN_DOM"/>
    <property type="match status" value="3"/>
</dbReference>
<dbReference type="CDD" id="cd00041">
    <property type="entry name" value="CUB"/>
    <property type="match status" value="3"/>
</dbReference>
<dbReference type="Proteomes" id="UP000031443">
    <property type="component" value="Unassembled WGS sequence"/>
</dbReference>
<dbReference type="SUPFAM" id="SSF49854">
    <property type="entry name" value="Spermadhesin, CUB domain"/>
    <property type="match status" value="4"/>
</dbReference>
<dbReference type="GO" id="GO:0004252">
    <property type="term" value="F:serine-type endopeptidase activity"/>
    <property type="evidence" value="ECO:0007669"/>
    <property type="project" value="InterPro"/>
</dbReference>
<dbReference type="SMART" id="SM00042">
    <property type="entry name" value="CUB"/>
    <property type="match status" value="3"/>
</dbReference>
<dbReference type="Pfam" id="PF00089">
    <property type="entry name" value="Trypsin"/>
    <property type="match status" value="3"/>
</dbReference>
<dbReference type="InterPro" id="IPR033116">
    <property type="entry name" value="TRYPSIN_SER"/>
</dbReference>
<dbReference type="Pfam" id="PF00431">
    <property type="entry name" value="CUB"/>
    <property type="match status" value="4"/>
</dbReference>
<dbReference type="PROSITE" id="PS00135">
    <property type="entry name" value="TRYPSIN_SER"/>
    <property type="match status" value="3"/>
</dbReference>
<dbReference type="InterPro" id="IPR009003">
    <property type="entry name" value="Peptidase_S1_PA"/>
</dbReference>
<keyword evidence="2 9" id="KW-0645">Protease</keyword>
<dbReference type="InterPro" id="IPR018114">
    <property type="entry name" value="TRYPSIN_HIS"/>
</dbReference>
<feature type="domain" description="Peptidase S1" evidence="11">
    <location>
        <begin position="40"/>
        <end position="290"/>
    </location>
</feature>
<evidence type="ECO:0000256" key="2">
    <source>
        <dbReference type="ARBA" id="ARBA00022670"/>
    </source>
</evidence>
<evidence type="ECO:0000259" key="10">
    <source>
        <dbReference type="PROSITE" id="PS01180"/>
    </source>
</evidence>
<dbReference type="CDD" id="cd00190">
    <property type="entry name" value="Tryp_SPc"/>
    <property type="match status" value="3"/>
</dbReference>
<dbReference type="SUPFAM" id="SSF50494">
    <property type="entry name" value="Trypsin-like serine proteases"/>
    <property type="match status" value="3"/>
</dbReference>
<reference evidence="13" key="1">
    <citation type="journal article" date="2013" name="Nat. Genet.">
        <title>The draft genomes of soft-shell turtle and green sea turtle yield insights into the development and evolution of the turtle-specific body plan.</title>
        <authorList>
            <person name="Wang Z."/>
            <person name="Pascual-Anaya J."/>
            <person name="Zadissa A."/>
            <person name="Li W."/>
            <person name="Niimura Y."/>
            <person name="Huang Z."/>
            <person name="Li C."/>
            <person name="White S."/>
            <person name="Xiong Z."/>
            <person name="Fang D."/>
            <person name="Wang B."/>
            <person name="Ming Y."/>
            <person name="Chen Y."/>
            <person name="Zheng Y."/>
            <person name="Kuraku S."/>
            <person name="Pignatelli M."/>
            <person name="Herrero J."/>
            <person name="Beal K."/>
            <person name="Nozawa M."/>
            <person name="Li Q."/>
            <person name="Wang J."/>
            <person name="Zhang H."/>
            <person name="Yu L."/>
            <person name="Shigenobu S."/>
            <person name="Wang J."/>
            <person name="Liu J."/>
            <person name="Flicek P."/>
            <person name="Searle S."/>
            <person name="Wang J."/>
            <person name="Kuratani S."/>
            <person name="Yin Y."/>
            <person name="Aken B."/>
            <person name="Zhang G."/>
            <person name="Irie N."/>
        </authorList>
    </citation>
    <scope>NUCLEOTIDE SEQUENCE [LARGE SCALE GENOMIC DNA]</scope>
</reference>
<keyword evidence="3" id="KW-0732">Signal</keyword>
<dbReference type="STRING" id="8469.M7B8P1"/>
<evidence type="ECO:0000256" key="5">
    <source>
        <dbReference type="ARBA" id="ARBA00022825"/>
    </source>
</evidence>
<feature type="domain" description="Peptidase S1" evidence="11">
    <location>
        <begin position="1147"/>
        <end position="1374"/>
    </location>
</feature>
<dbReference type="SMART" id="SM00020">
    <property type="entry name" value="Tryp_SPc"/>
    <property type="match status" value="3"/>
</dbReference>
<feature type="domain" description="CUB" evidence="10">
    <location>
        <begin position="304"/>
        <end position="417"/>
    </location>
</feature>
<dbReference type="GO" id="GO:0009566">
    <property type="term" value="P:fertilization"/>
    <property type="evidence" value="ECO:0007669"/>
    <property type="project" value="UniProtKB-ARBA"/>
</dbReference>
<dbReference type="InterPro" id="IPR001314">
    <property type="entry name" value="Peptidase_S1A"/>
</dbReference>
<evidence type="ECO:0000259" key="11">
    <source>
        <dbReference type="PROSITE" id="PS50240"/>
    </source>
</evidence>
<dbReference type="EMBL" id="KB562899">
    <property type="protein sequence ID" value="EMP28543.1"/>
    <property type="molecule type" value="Genomic_DNA"/>
</dbReference>
<dbReference type="FunFam" id="2.40.10.10:FF:000120">
    <property type="entry name" value="Putative serine protease"/>
    <property type="match status" value="1"/>
</dbReference>
<dbReference type="GO" id="GO:0006508">
    <property type="term" value="P:proteolysis"/>
    <property type="evidence" value="ECO:0007669"/>
    <property type="project" value="UniProtKB-KW"/>
</dbReference>
<evidence type="ECO:0000313" key="12">
    <source>
        <dbReference type="EMBL" id="EMP28543.1"/>
    </source>
</evidence>
<dbReference type="Gene3D" id="2.40.10.10">
    <property type="entry name" value="Trypsin-like serine proteases"/>
    <property type="match status" value="3"/>
</dbReference>
<evidence type="ECO:0000256" key="7">
    <source>
        <dbReference type="ARBA" id="ARBA00023329"/>
    </source>
</evidence>
<dbReference type="PROSITE" id="PS00134">
    <property type="entry name" value="TRYPSIN_HIS"/>
    <property type="match status" value="3"/>
</dbReference>
<keyword evidence="6 8" id="KW-1015">Disulfide bond</keyword>
<name>M7B8P1_CHEMY</name>
<keyword evidence="7" id="KW-0968">Cytoplasmic vesicle</keyword>
<sequence length="1377" mass="150982">MLFQCITFSFLSGVGLKCGVRPVDLENQKSFLLSGFFSRIVGGRNSVAGGQPWQVSLKLGRFHFCGGSLIQEDVVVTAAHCVFTLEQKLVKNLIVTVGEHNLRKADEQEQNIPVSQVIVHPDFNRLGYMHSDIALLYLKYRVKYGHRVQPICLPHKDDKFEAGTLCVASGWGRVSEAGELSNVLQEVELPIIDRGTCSALLKQMNLPPVASSMLCAGFPDGGQDACKGDSGGPLVCRRASGIWTLAGVTSWGVGCARGWDVLEKSINKRGSPGVFSSVAELMDFITQNIIPEPDRLPSHFPEGCSSHGMLVFGESGRIQYPQPSESNYLENSLCVWNIIVPEDKIILIQFTRLDIESQITCDHDYVSLYSDKRELIGKICGDVLPAPLLIDSNRAMVTLVSDGSNTGSGFEFTFTAIHKESEAAEEAESVVAEPIVLQTATPKNIPLDVCGFPPFSPQWLSGRVVGGEEACPHCWPWQAGLQFLGDHQCGGVVISPTWVLTAAHCIQSTNRPLHWTVIVGDHDRTLKESTEQVRRVKTIVVHPDFDTVSYDSDIALIQLDVPLEFNTVVRPVCLPNSTQPLSSSVLCTMTGWGSTREADGSLASRLQQTQVPILESEVCEKNYYFNHPGGITARMLCAGFASSGGQDSCQGDSGGPLVCHHEKEPFILYGIISWGVGCARPKKPGVYTRVRVFLDWIKSTIREIEPNALQVSKNGHETLTQTPMKRPTKLTGAAYRQAELCGVLQSPMTFLSPGPVVKVVFHSLTLAAFSIEYMVFRVQGPKIGKAVKRPKDVDQELLRCRDVILTDLEGLIQSPGYPHGYPDTTSCHWRIVAPLKAIIRLDFLAFWTEKTLSDCHGQLMVYEGFGPSKELIALHYKHSCHWRIVAPLKSIIRLDFLAFWTEKTLSDCHGQLMVYEGFGPSKELIGNFCGEISLYPLKSDGPVMMLTFTSSAEVATEGFVLTYSFHDLQPGSALGKLKAAEKGCPILDLIPVGSAEITSPNYPNTYPNMLNCTWTVYSTSGNRLKAVIRDLVTENARDCIWDSLNIYDGPNNSSGLLASLCGQKKSLSLLSSSSYLTLHFKTDRSVGNRGFKILFEEVNRWPAQKSRSGIELESKYKCGIPVVDPFPVDKSEMNVKAAGEEPGKPRVVGGRPAPQMSWPWLVSLQYKNEHFCGGSLIAEKWVLTAGHCNFSAQTDRIVLGKTYLLPNIKGNNPVLVKAVHTHYNFSGFPSSNDLTLLELEKPIKLGDSIAIICLPDRDEEISIDARCLTAGWGATESGKDEYSIRLQQTNIPLLSNEACVSFWGQDIKNTNICGGAAGATACSGDSGGPLICMKNGYYKLIGIVSWGSDDCHPASPTVYTRISAYRDWISSVTNGKV</sequence>
<evidence type="ECO:0000256" key="6">
    <source>
        <dbReference type="ARBA" id="ARBA00023157"/>
    </source>
</evidence>
<evidence type="ECO:0000256" key="4">
    <source>
        <dbReference type="ARBA" id="ARBA00022801"/>
    </source>
</evidence>
<dbReference type="InterPro" id="IPR043504">
    <property type="entry name" value="Peptidase_S1_PA_chymotrypsin"/>
</dbReference>
<dbReference type="PROSITE" id="PS01180">
    <property type="entry name" value="CUB"/>
    <property type="match status" value="3"/>
</dbReference>
<keyword evidence="13" id="KW-1185">Reference proteome</keyword>
<feature type="domain" description="CUB" evidence="10">
    <location>
        <begin position="984"/>
        <end position="1098"/>
    </location>
</feature>
<comment type="subcellular location">
    <subcellularLocation>
        <location evidence="1">Cytoplasmic vesicle</location>
        <location evidence="1">Secretory vesicle</location>
    </subcellularLocation>
</comment>